<dbReference type="Proteomes" id="UP000652567">
    <property type="component" value="Unassembled WGS sequence"/>
</dbReference>
<dbReference type="InterPro" id="IPR052383">
    <property type="entry name" value="Anti-sigma-E_RseA-like"/>
</dbReference>
<keyword evidence="3" id="KW-1185">Reference proteome</keyword>
<dbReference type="AlphaFoldDB" id="A0A928YUK0"/>
<name>A0A928YUK0_9GAMM</name>
<dbReference type="EMBL" id="PRDL01000001">
    <property type="protein sequence ID" value="MBE8718064.1"/>
    <property type="molecule type" value="Genomic_DNA"/>
</dbReference>
<evidence type="ECO:0000259" key="1">
    <source>
        <dbReference type="Pfam" id="PF03872"/>
    </source>
</evidence>
<dbReference type="SUPFAM" id="SSF89069">
    <property type="entry name" value="N-terminal, cytoplasmic domain of anti-sigmaE factor RseA"/>
    <property type="match status" value="1"/>
</dbReference>
<dbReference type="RefSeq" id="WP_193910333.1">
    <property type="nucleotide sequence ID" value="NZ_PRDL01000001.1"/>
</dbReference>
<gene>
    <name evidence="2" type="ORF">C4F51_12795</name>
</gene>
<feature type="domain" description="Anti sigma-E protein RseA N-terminal" evidence="1">
    <location>
        <begin position="11"/>
        <end position="90"/>
    </location>
</feature>
<dbReference type="PANTHER" id="PTHR38104:SF1">
    <property type="entry name" value="ANTI-SIGMA-E FACTOR RSEA"/>
    <property type="match status" value="1"/>
</dbReference>
<reference evidence="2" key="1">
    <citation type="submission" date="2018-07" db="EMBL/GenBank/DDBJ databases">
        <title>Genome assembly of strain Ka43.</title>
        <authorList>
            <person name="Kukolya J."/>
            <person name="Nagy I."/>
            <person name="Horvath B."/>
            <person name="Toth A."/>
        </authorList>
    </citation>
    <scope>NUCLEOTIDE SEQUENCE</scope>
    <source>
        <strain evidence="2">KB43</strain>
    </source>
</reference>
<dbReference type="GO" id="GO:0016989">
    <property type="term" value="F:sigma factor antagonist activity"/>
    <property type="evidence" value="ECO:0007669"/>
    <property type="project" value="InterPro"/>
</dbReference>
<sequence length="232" mass="25141">MTESSQQQFFAESLSALVDNEATELELQRLLKASQTEPEIKATWSRYQVASAVIRQDLPLFEAGDFAARVSAAIAEEDAHTAAAAETPREAVQQKNHWWQNVGRFAVAATVAGGVLLFAQTYDANEAGAPVVADNNAVEAAPAGAVSLPSGYHGQPLSLRTVGMHNSYEARPQDNRQVIFVPRQSTNTQAAAPNEEIRDYLNQLIESHSDNAALNSSQGMLPFARVVFTEED</sequence>
<organism evidence="2 3">
    <name type="scientific">Cellvibrio polysaccharolyticus</name>
    <dbReference type="NCBI Taxonomy" id="2082724"/>
    <lineage>
        <taxon>Bacteria</taxon>
        <taxon>Pseudomonadati</taxon>
        <taxon>Pseudomonadota</taxon>
        <taxon>Gammaproteobacteria</taxon>
        <taxon>Cellvibrionales</taxon>
        <taxon>Cellvibrionaceae</taxon>
        <taxon>Cellvibrio</taxon>
    </lineage>
</organism>
<proteinExistence type="predicted"/>
<accession>A0A928YUK0</accession>
<evidence type="ECO:0000313" key="2">
    <source>
        <dbReference type="EMBL" id="MBE8718064.1"/>
    </source>
</evidence>
<dbReference type="InterPro" id="IPR005572">
    <property type="entry name" value="Anti-sigma_E_RseA_N"/>
</dbReference>
<protein>
    <submittedName>
        <fullName evidence="2">MucA</fullName>
    </submittedName>
</protein>
<dbReference type="PANTHER" id="PTHR38104">
    <property type="match status" value="1"/>
</dbReference>
<dbReference type="InterPro" id="IPR036147">
    <property type="entry name" value="Anti-sigma_E_RseA_N_sf"/>
</dbReference>
<dbReference type="CDD" id="cd16328">
    <property type="entry name" value="RseA_N"/>
    <property type="match status" value="1"/>
</dbReference>
<evidence type="ECO:0000313" key="3">
    <source>
        <dbReference type="Proteomes" id="UP000652567"/>
    </source>
</evidence>
<dbReference type="Gene3D" id="1.10.10.880">
    <property type="entry name" value="Anti sigma-E protein RseA, N-terminal domain"/>
    <property type="match status" value="1"/>
</dbReference>
<dbReference type="Pfam" id="PF03872">
    <property type="entry name" value="RseA_N"/>
    <property type="match status" value="1"/>
</dbReference>
<comment type="caution">
    <text evidence="2">The sequence shown here is derived from an EMBL/GenBank/DDBJ whole genome shotgun (WGS) entry which is preliminary data.</text>
</comment>